<evidence type="ECO:0000259" key="5">
    <source>
        <dbReference type="PROSITE" id="PS50937"/>
    </source>
</evidence>
<gene>
    <name evidence="6" type="ORF">IOQ59_19940</name>
</gene>
<evidence type="ECO:0000313" key="6">
    <source>
        <dbReference type="EMBL" id="MBE9399539.1"/>
    </source>
</evidence>
<comment type="caution">
    <text evidence="6">The sequence shown here is derived from an EMBL/GenBank/DDBJ whole genome shotgun (WGS) entry which is preliminary data.</text>
</comment>
<dbReference type="PANTHER" id="PTHR30204:SF69">
    <property type="entry name" value="MERR-FAMILY TRANSCRIPTIONAL REGULATOR"/>
    <property type="match status" value="1"/>
</dbReference>
<dbReference type="RefSeq" id="WP_193955234.1">
    <property type="nucleotide sequence ID" value="NZ_JADEYS010000029.1"/>
</dbReference>
<dbReference type="Gene3D" id="1.10.1660.10">
    <property type="match status" value="1"/>
</dbReference>
<sequence length="142" mass="16293">MSNYYSIGQLSKLSDCKVTTIRWYEDKGLLPPAGRTEGNQRRYTDKHLTTLRFIRHARALGFDLAAIEKLKQLNGCCYGDHVEADKIAQHHLTDVRDKIQRLQALETELVTMIEGCHYEESHQCRILEVLADHGQCEGDHRG</sequence>
<evidence type="ECO:0000256" key="3">
    <source>
        <dbReference type="ARBA" id="ARBA00023125"/>
    </source>
</evidence>
<keyword evidence="3" id="KW-0238">DNA-binding</keyword>
<dbReference type="Pfam" id="PF13411">
    <property type="entry name" value="MerR_1"/>
    <property type="match status" value="1"/>
</dbReference>
<keyword evidence="1" id="KW-0678">Repressor</keyword>
<keyword evidence="4" id="KW-0804">Transcription</keyword>
<feature type="domain" description="HTH merR-type" evidence="5">
    <location>
        <begin position="4"/>
        <end position="73"/>
    </location>
</feature>
<dbReference type="PROSITE" id="PS50937">
    <property type="entry name" value="HTH_MERR_2"/>
    <property type="match status" value="1"/>
</dbReference>
<dbReference type="InterPro" id="IPR000551">
    <property type="entry name" value="MerR-type_HTH_dom"/>
</dbReference>
<dbReference type="CDD" id="cd04785">
    <property type="entry name" value="HTH_CadR-PbrR-like"/>
    <property type="match status" value="1"/>
</dbReference>
<dbReference type="EMBL" id="JADEYS010000029">
    <property type="protein sequence ID" value="MBE9399539.1"/>
    <property type="molecule type" value="Genomic_DNA"/>
</dbReference>
<organism evidence="6 7">
    <name type="scientific">Pontibacterium sinense</name>
    <dbReference type="NCBI Taxonomy" id="2781979"/>
    <lineage>
        <taxon>Bacteria</taxon>
        <taxon>Pseudomonadati</taxon>
        <taxon>Pseudomonadota</taxon>
        <taxon>Gammaproteobacteria</taxon>
        <taxon>Oceanospirillales</taxon>
        <taxon>Oceanospirillaceae</taxon>
        <taxon>Pontibacterium</taxon>
    </lineage>
</organism>
<reference evidence="6" key="1">
    <citation type="submission" date="2020-10" db="EMBL/GenBank/DDBJ databases">
        <title>Bacterium isolated from coastal waters sediment.</title>
        <authorList>
            <person name="Chen R.-J."/>
            <person name="Lu D.-C."/>
            <person name="Zhu K.-L."/>
            <person name="Du Z.-J."/>
        </authorList>
    </citation>
    <scope>NUCLEOTIDE SEQUENCE</scope>
    <source>
        <strain evidence="6">N1Y112</strain>
    </source>
</reference>
<dbReference type="InterPro" id="IPR047057">
    <property type="entry name" value="MerR_fam"/>
</dbReference>
<evidence type="ECO:0000256" key="2">
    <source>
        <dbReference type="ARBA" id="ARBA00023015"/>
    </source>
</evidence>
<dbReference type="SUPFAM" id="SSF46955">
    <property type="entry name" value="Putative DNA-binding domain"/>
    <property type="match status" value="1"/>
</dbReference>
<proteinExistence type="predicted"/>
<keyword evidence="2" id="KW-0805">Transcription regulation</keyword>
<dbReference type="PRINTS" id="PR00040">
    <property type="entry name" value="HTHMERR"/>
</dbReference>
<dbReference type="GO" id="GO:0003700">
    <property type="term" value="F:DNA-binding transcription factor activity"/>
    <property type="evidence" value="ECO:0007669"/>
    <property type="project" value="InterPro"/>
</dbReference>
<dbReference type="GO" id="GO:0003677">
    <property type="term" value="F:DNA binding"/>
    <property type="evidence" value="ECO:0007669"/>
    <property type="project" value="UniProtKB-KW"/>
</dbReference>
<protein>
    <submittedName>
        <fullName evidence="6">Helix-turn-helix domain-containing protein</fullName>
    </submittedName>
</protein>
<evidence type="ECO:0000256" key="4">
    <source>
        <dbReference type="ARBA" id="ARBA00023163"/>
    </source>
</evidence>
<dbReference type="SMART" id="SM00422">
    <property type="entry name" value="HTH_MERR"/>
    <property type="match status" value="1"/>
</dbReference>
<keyword evidence="7" id="KW-1185">Reference proteome</keyword>
<name>A0A8J7K0R7_9GAMM</name>
<accession>A0A8J7K0R7</accession>
<dbReference type="InterPro" id="IPR009061">
    <property type="entry name" value="DNA-bd_dom_put_sf"/>
</dbReference>
<evidence type="ECO:0000256" key="1">
    <source>
        <dbReference type="ARBA" id="ARBA00022491"/>
    </source>
</evidence>
<dbReference type="Proteomes" id="UP000640333">
    <property type="component" value="Unassembled WGS sequence"/>
</dbReference>
<dbReference type="AlphaFoldDB" id="A0A8J7K0R7"/>
<evidence type="ECO:0000313" key="7">
    <source>
        <dbReference type="Proteomes" id="UP000640333"/>
    </source>
</evidence>
<dbReference type="PROSITE" id="PS00552">
    <property type="entry name" value="HTH_MERR_1"/>
    <property type="match status" value="1"/>
</dbReference>
<dbReference type="PANTHER" id="PTHR30204">
    <property type="entry name" value="REDOX-CYCLING DRUG-SENSING TRANSCRIPTIONAL ACTIVATOR SOXR"/>
    <property type="match status" value="1"/>
</dbReference>